<evidence type="ECO:0008006" key="8">
    <source>
        <dbReference type="Google" id="ProtNLM"/>
    </source>
</evidence>
<name>A0A0D0BA49_9AGAR</name>
<evidence type="ECO:0000313" key="7">
    <source>
        <dbReference type="Proteomes" id="UP000053593"/>
    </source>
</evidence>
<reference evidence="6 7" key="1">
    <citation type="submission" date="2014-04" db="EMBL/GenBank/DDBJ databases">
        <title>Evolutionary Origins and Diversification of the Mycorrhizal Mutualists.</title>
        <authorList>
            <consortium name="DOE Joint Genome Institute"/>
            <consortium name="Mycorrhizal Genomics Consortium"/>
            <person name="Kohler A."/>
            <person name="Kuo A."/>
            <person name="Nagy L.G."/>
            <person name="Floudas D."/>
            <person name="Copeland A."/>
            <person name="Barry K.W."/>
            <person name="Cichocki N."/>
            <person name="Veneault-Fourrey C."/>
            <person name="LaButti K."/>
            <person name="Lindquist E.A."/>
            <person name="Lipzen A."/>
            <person name="Lundell T."/>
            <person name="Morin E."/>
            <person name="Murat C."/>
            <person name="Riley R."/>
            <person name="Ohm R."/>
            <person name="Sun H."/>
            <person name="Tunlid A."/>
            <person name="Henrissat B."/>
            <person name="Grigoriev I.V."/>
            <person name="Hibbett D.S."/>
            <person name="Martin F."/>
        </authorList>
    </citation>
    <scope>NUCLEOTIDE SEQUENCE [LARGE SCALE GENOMIC DNA]</scope>
    <source>
        <strain evidence="6 7">FD-317 M1</strain>
    </source>
</reference>
<dbReference type="InterPro" id="IPR050475">
    <property type="entry name" value="Prenyltransferase_related"/>
</dbReference>
<keyword evidence="7" id="KW-1185">Reference proteome</keyword>
<dbReference type="Pfam" id="PF01040">
    <property type="entry name" value="UbiA"/>
    <property type="match status" value="1"/>
</dbReference>
<sequence>MTDVWDEAVKLLRIGYAFTKSDFKTIVAPVIGYALVSSPTIYYSQLPALTTWVWIFLLQFCAANQVSSFNEDALNKPYRPIPAGLISVKSAQALRWILSIVCLWASWYLKVFYPGVSLSISFVVYNEMGFDSFWYTKNILNAIGIVSWNIGASKIASQNASFTLDDRIWLAPYISILLIASTIHVQDFRDIDGDRIQGRLTLPVLIPSLSRYLTFALLVLWSIELVLFWKSPLIIIIGFVFLGIYVGGRIVIQRSKFEDTVSLRYYMVRVLSSLAVATN</sequence>
<dbReference type="AlphaFoldDB" id="A0A0D0BA49"/>
<keyword evidence="2 5" id="KW-0812">Transmembrane</keyword>
<proteinExistence type="predicted"/>
<feature type="transmembrane region" description="Helical" evidence="5">
    <location>
        <begin position="200"/>
        <end position="221"/>
    </location>
</feature>
<feature type="transmembrane region" description="Helical" evidence="5">
    <location>
        <begin position="168"/>
        <end position="188"/>
    </location>
</feature>
<keyword evidence="4 5" id="KW-0472">Membrane</keyword>
<evidence type="ECO:0000256" key="5">
    <source>
        <dbReference type="SAM" id="Phobius"/>
    </source>
</evidence>
<keyword evidence="3 5" id="KW-1133">Transmembrane helix</keyword>
<evidence type="ECO:0000256" key="1">
    <source>
        <dbReference type="ARBA" id="ARBA00004141"/>
    </source>
</evidence>
<evidence type="ECO:0000256" key="4">
    <source>
        <dbReference type="ARBA" id="ARBA00023136"/>
    </source>
</evidence>
<dbReference type="OrthoDB" id="434972at2759"/>
<dbReference type="PANTHER" id="PTHR42723:SF1">
    <property type="entry name" value="CHLOROPHYLL SYNTHASE, CHLOROPLASTIC"/>
    <property type="match status" value="1"/>
</dbReference>
<dbReference type="Proteomes" id="UP000053593">
    <property type="component" value="Unassembled WGS sequence"/>
</dbReference>
<dbReference type="InterPro" id="IPR044878">
    <property type="entry name" value="UbiA_sf"/>
</dbReference>
<evidence type="ECO:0000313" key="6">
    <source>
        <dbReference type="EMBL" id="KIK51151.1"/>
    </source>
</evidence>
<feature type="transmembrane region" description="Helical" evidence="5">
    <location>
        <begin position="96"/>
        <end position="125"/>
    </location>
</feature>
<dbReference type="CDD" id="cd13965">
    <property type="entry name" value="PT_UbiA_3"/>
    <property type="match status" value="1"/>
</dbReference>
<evidence type="ECO:0000256" key="3">
    <source>
        <dbReference type="ARBA" id="ARBA00022989"/>
    </source>
</evidence>
<dbReference type="InterPro" id="IPR000537">
    <property type="entry name" value="UbiA_prenyltransferase"/>
</dbReference>
<evidence type="ECO:0000256" key="2">
    <source>
        <dbReference type="ARBA" id="ARBA00022692"/>
    </source>
</evidence>
<dbReference type="EMBL" id="KN834871">
    <property type="protein sequence ID" value="KIK51151.1"/>
    <property type="molecule type" value="Genomic_DNA"/>
</dbReference>
<dbReference type="HOGENOM" id="CLU_063928_0_0_1"/>
<organism evidence="6 7">
    <name type="scientific">Collybiopsis luxurians FD-317 M1</name>
    <dbReference type="NCBI Taxonomy" id="944289"/>
    <lineage>
        <taxon>Eukaryota</taxon>
        <taxon>Fungi</taxon>
        <taxon>Dikarya</taxon>
        <taxon>Basidiomycota</taxon>
        <taxon>Agaricomycotina</taxon>
        <taxon>Agaricomycetes</taxon>
        <taxon>Agaricomycetidae</taxon>
        <taxon>Agaricales</taxon>
        <taxon>Marasmiineae</taxon>
        <taxon>Omphalotaceae</taxon>
        <taxon>Collybiopsis</taxon>
        <taxon>Collybiopsis luxurians</taxon>
    </lineage>
</organism>
<feature type="transmembrane region" description="Helical" evidence="5">
    <location>
        <begin position="227"/>
        <end position="247"/>
    </location>
</feature>
<comment type="subcellular location">
    <subcellularLocation>
        <location evidence="1">Membrane</location>
        <topology evidence="1">Multi-pass membrane protein</topology>
    </subcellularLocation>
</comment>
<gene>
    <name evidence="6" type="ORF">GYMLUDRAFT_234316</name>
</gene>
<dbReference type="Gene3D" id="1.10.357.140">
    <property type="entry name" value="UbiA prenyltransferase"/>
    <property type="match status" value="1"/>
</dbReference>
<dbReference type="PANTHER" id="PTHR42723">
    <property type="entry name" value="CHLOROPHYLL SYNTHASE"/>
    <property type="match status" value="1"/>
</dbReference>
<protein>
    <recommendedName>
        <fullName evidence="8">UbiA prenyltransferase</fullName>
    </recommendedName>
</protein>
<dbReference type="GO" id="GO:0016765">
    <property type="term" value="F:transferase activity, transferring alkyl or aryl (other than methyl) groups"/>
    <property type="evidence" value="ECO:0007669"/>
    <property type="project" value="InterPro"/>
</dbReference>
<accession>A0A0D0BA49</accession>
<dbReference type="GO" id="GO:0016020">
    <property type="term" value="C:membrane"/>
    <property type="evidence" value="ECO:0007669"/>
    <property type="project" value="UniProtKB-SubCell"/>
</dbReference>